<dbReference type="EnsemblMetazoa" id="XM_017135221.2">
    <property type="protein sequence ID" value="XP_016990710.2"/>
    <property type="gene ID" value="LOC108052746"/>
</dbReference>
<evidence type="ECO:0000256" key="7">
    <source>
        <dbReference type="ARBA" id="ARBA00023136"/>
    </source>
</evidence>
<evidence type="ECO:0000256" key="4">
    <source>
        <dbReference type="ARBA" id="ARBA00022692"/>
    </source>
</evidence>
<keyword evidence="5 11" id="KW-0552">Olfaction</keyword>
<evidence type="ECO:0000256" key="10">
    <source>
        <dbReference type="ARBA" id="ARBA00038679"/>
    </source>
</evidence>
<evidence type="ECO:0000256" key="11">
    <source>
        <dbReference type="RuleBase" id="RU351113"/>
    </source>
</evidence>
<keyword evidence="8 11" id="KW-0675">Receptor</keyword>
<keyword evidence="7 11" id="KW-0472">Membrane</keyword>
<comment type="subcellular location">
    <subcellularLocation>
        <location evidence="1 11">Cell membrane</location>
        <topology evidence="1 11">Multi-pass membrane protein</topology>
    </subcellularLocation>
</comment>
<evidence type="ECO:0000256" key="3">
    <source>
        <dbReference type="ARBA" id="ARBA00022606"/>
    </source>
</evidence>
<feature type="transmembrane region" description="Helical" evidence="11">
    <location>
        <begin position="86"/>
        <end position="107"/>
    </location>
</feature>
<organism evidence="12 13">
    <name type="scientific">Drosophila rhopaloa</name>
    <name type="common">Fruit fly</name>
    <dbReference type="NCBI Taxonomy" id="1041015"/>
    <lineage>
        <taxon>Eukaryota</taxon>
        <taxon>Metazoa</taxon>
        <taxon>Ecdysozoa</taxon>
        <taxon>Arthropoda</taxon>
        <taxon>Hexapoda</taxon>
        <taxon>Insecta</taxon>
        <taxon>Pterygota</taxon>
        <taxon>Neoptera</taxon>
        <taxon>Endopterygota</taxon>
        <taxon>Diptera</taxon>
        <taxon>Brachycera</taxon>
        <taxon>Muscomorpha</taxon>
        <taxon>Ephydroidea</taxon>
        <taxon>Drosophilidae</taxon>
        <taxon>Drosophila</taxon>
        <taxon>Sophophora</taxon>
    </lineage>
</organism>
<reference evidence="12" key="2">
    <citation type="submission" date="2025-05" db="UniProtKB">
        <authorList>
            <consortium name="EnsemblMetazoa"/>
        </authorList>
    </citation>
    <scope>IDENTIFICATION</scope>
</reference>
<protein>
    <recommendedName>
        <fullName evidence="11">Odorant receptor</fullName>
    </recommendedName>
</protein>
<sequence>MGIKSIRKVDPVEDSKKVYPTVKDFLRLPVIYYNTVGLEPYDSSIGDKKRGILFHLYFVYQITNLLFWFSMECLYVVVSFRNNENFLNATMVLGYAGFAVVGAMKFISVMIRKSKMTILVKQLESNFPPPRAKEQEEYAVAYYLKRCHRFTKGFGLLYTSLVVIYNLFEILQYTIRSLLNSPNAKQTLPFVDMALWNYKDSWLFYVTYLSQTVAGYMATCGHISADLMIFSVAMQVIMHFDRLTLALKNFQVKNSSGSETGAEEDLKELKPLIAYHNQIFELTEVMNEVFGIPLLVNFASSSMLVCFVGFQMTLGMSPDRFVKLLLILVSALIEIYLLCLFSQMLIDASARVSYAVYDMNWMQADSRFRKMLIFLILRSQKPVCLKATVFLDVSITTMSSFLQMSYKFFCAIRTMYQ</sequence>
<evidence type="ECO:0000256" key="1">
    <source>
        <dbReference type="ARBA" id="ARBA00004651"/>
    </source>
</evidence>
<dbReference type="RefSeq" id="XP_016990710.2">
    <property type="nucleotide sequence ID" value="XM_017135221.2"/>
</dbReference>
<feature type="transmembrane region" description="Helical" evidence="11">
    <location>
        <begin position="289"/>
        <end position="310"/>
    </location>
</feature>
<feature type="transmembrane region" description="Helical" evidence="11">
    <location>
        <begin position="155"/>
        <end position="175"/>
    </location>
</feature>
<accession>A0ABM5I621</accession>
<keyword evidence="9 11" id="KW-0807">Transducer</keyword>
<feature type="transmembrane region" description="Helical" evidence="11">
    <location>
        <begin position="322"/>
        <end position="341"/>
    </location>
</feature>
<dbReference type="InterPro" id="IPR004117">
    <property type="entry name" value="7tm6_olfct_rcpt"/>
</dbReference>
<reference evidence="13" key="1">
    <citation type="journal article" date="2021" name="Elife">
        <title>Highly contiguous assemblies of 101 drosophilid genomes.</title>
        <authorList>
            <person name="Kim B.Y."/>
            <person name="Wang J.R."/>
            <person name="Miller D.E."/>
            <person name="Barmina O."/>
            <person name="Delaney E."/>
            <person name="Thompson A."/>
            <person name="Comeault A.A."/>
            <person name="Peede D."/>
            <person name="D'Agostino E.R."/>
            <person name="Pelaez J."/>
            <person name="Aguilar J.M."/>
            <person name="Haji D."/>
            <person name="Matsunaga T."/>
            <person name="Armstrong E.E."/>
            <person name="Zych M."/>
            <person name="Ogawa Y."/>
            <person name="Stamenkovic-Radak M."/>
            <person name="Jelic M."/>
            <person name="Veselinovic M.S."/>
            <person name="Tanaskovic M."/>
            <person name="Eric P."/>
            <person name="Gao J.J."/>
            <person name="Katoh T.K."/>
            <person name="Toda M.J."/>
            <person name="Watabe H."/>
            <person name="Watada M."/>
            <person name="Davis J.S."/>
            <person name="Moyle L.C."/>
            <person name="Manoli G."/>
            <person name="Bertolini E."/>
            <person name="Kostal V."/>
            <person name="Hawley R.S."/>
            <person name="Takahashi A."/>
            <person name="Jones C.D."/>
            <person name="Price D.K."/>
            <person name="Whiteman N."/>
            <person name="Kopp A."/>
            <person name="Matute D.R."/>
            <person name="Petrov D.A."/>
        </authorList>
    </citation>
    <scope>NUCLEOTIDE SEQUENCE [LARGE SCALE GENOMIC DNA]</scope>
</reference>
<proteinExistence type="inferred from homology"/>
<evidence type="ECO:0000256" key="9">
    <source>
        <dbReference type="ARBA" id="ARBA00023224"/>
    </source>
</evidence>
<dbReference type="GeneID" id="108052746"/>
<evidence type="ECO:0000256" key="6">
    <source>
        <dbReference type="ARBA" id="ARBA00022989"/>
    </source>
</evidence>
<comment type="similarity">
    <text evidence="11">Belongs to the insect chemoreceptor superfamily. Heteromeric odorant receptor channel (TC 1.A.69) family.</text>
</comment>
<keyword evidence="13" id="KW-1185">Reference proteome</keyword>
<comment type="caution">
    <text evidence="11">Lacks conserved residue(s) required for the propagation of feature annotation.</text>
</comment>
<evidence type="ECO:0000313" key="12">
    <source>
        <dbReference type="EnsemblMetazoa" id="XP_016990710.2"/>
    </source>
</evidence>
<keyword evidence="6 11" id="KW-1133">Transmembrane helix</keyword>
<dbReference type="Proteomes" id="UP001652680">
    <property type="component" value="Unassembled WGS sequence"/>
</dbReference>
<keyword evidence="3 11" id="KW-0716">Sensory transduction</keyword>
<comment type="subunit">
    <text evidence="10">Interacts with Orco. Complexes exist early in the endomembrane system in olfactory sensory neurons (OSNs), coupling these complexes to the conserved ciliary trafficking pathway.</text>
</comment>
<feature type="transmembrane region" description="Helical" evidence="11">
    <location>
        <begin position="57"/>
        <end position="80"/>
    </location>
</feature>
<evidence type="ECO:0000256" key="5">
    <source>
        <dbReference type="ARBA" id="ARBA00022725"/>
    </source>
</evidence>
<evidence type="ECO:0000256" key="2">
    <source>
        <dbReference type="ARBA" id="ARBA00022475"/>
    </source>
</evidence>
<dbReference type="PANTHER" id="PTHR21137:SF44">
    <property type="entry name" value="ODORANT RECEPTOR 13A-RELATED"/>
    <property type="match status" value="1"/>
</dbReference>
<evidence type="ECO:0000256" key="8">
    <source>
        <dbReference type="ARBA" id="ARBA00023170"/>
    </source>
</evidence>
<keyword evidence="4 11" id="KW-0812">Transmembrane</keyword>
<dbReference type="Pfam" id="PF02949">
    <property type="entry name" value="7tm_6"/>
    <property type="match status" value="1"/>
</dbReference>
<dbReference type="PANTHER" id="PTHR21137">
    <property type="entry name" value="ODORANT RECEPTOR"/>
    <property type="match status" value="1"/>
</dbReference>
<evidence type="ECO:0000313" key="13">
    <source>
        <dbReference type="Proteomes" id="UP001652680"/>
    </source>
</evidence>
<feature type="transmembrane region" description="Helical" evidence="11">
    <location>
        <begin position="213"/>
        <end position="238"/>
    </location>
</feature>
<name>A0ABM5I621_DRORH</name>
<keyword evidence="2" id="KW-1003">Cell membrane</keyword>